<evidence type="ECO:0000256" key="3">
    <source>
        <dbReference type="ARBA" id="ARBA00022670"/>
    </source>
</evidence>
<keyword evidence="3" id="KW-0645">Protease</keyword>
<comment type="caution">
    <text evidence="13">The sequence shown here is derived from an EMBL/GenBank/DDBJ whole genome shotgun (WGS) entry which is preliminary data.</text>
</comment>
<evidence type="ECO:0000256" key="10">
    <source>
        <dbReference type="ARBA" id="ARBA00023136"/>
    </source>
</evidence>
<evidence type="ECO:0000256" key="1">
    <source>
        <dbReference type="ARBA" id="ARBA00001947"/>
    </source>
</evidence>
<evidence type="ECO:0000256" key="2">
    <source>
        <dbReference type="ARBA" id="ARBA00022475"/>
    </source>
</evidence>
<reference evidence="13 14" key="1">
    <citation type="journal article" date="2018" name="Int. J. Syst. Evol. Microbiol.">
        <title>Parvibium lacunae gen. nov., sp. nov., a new member of the family Alcaligenaceae isolated from a freshwater pond.</title>
        <authorList>
            <person name="Chen W.M."/>
            <person name="Xie P.B."/>
            <person name="Hsu M.Y."/>
            <person name="Sheu S.Y."/>
        </authorList>
    </citation>
    <scope>NUCLEOTIDE SEQUENCE [LARGE SCALE GENOMIC DNA]</scope>
    <source>
        <strain evidence="13 14">KMB9</strain>
    </source>
</reference>
<dbReference type="Proteomes" id="UP000252357">
    <property type="component" value="Unassembled WGS sequence"/>
</dbReference>
<dbReference type="InterPro" id="IPR001915">
    <property type="entry name" value="Peptidase_M48"/>
</dbReference>
<dbReference type="OrthoDB" id="15218at2"/>
<name>A0A368L206_9BURK</name>
<dbReference type="GO" id="GO:0006508">
    <property type="term" value="P:proteolysis"/>
    <property type="evidence" value="ECO:0007669"/>
    <property type="project" value="UniProtKB-KW"/>
</dbReference>
<feature type="transmembrane region" description="Helical" evidence="11">
    <location>
        <begin position="104"/>
        <end position="125"/>
    </location>
</feature>
<evidence type="ECO:0000313" key="13">
    <source>
        <dbReference type="EMBL" id="RCS57542.1"/>
    </source>
</evidence>
<keyword evidence="14" id="KW-1185">Reference proteome</keyword>
<dbReference type="AlphaFoldDB" id="A0A368L206"/>
<feature type="transmembrane region" description="Helical" evidence="11">
    <location>
        <begin position="53"/>
        <end position="73"/>
    </location>
</feature>
<dbReference type="RefSeq" id="WP_114403024.1">
    <property type="nucleotide sequence ID" value="NZ_QPGB01000003.1"/>
</dbReference>
<evidence type="ECO:0000256" key="7">
    <source>
        <dbReference type="ARBA" id="ARBA00022833"/>
    </source>
</evidence>
<sequence>MQFFVEQAQARRRSRRLLWLFALLVLFIVVVVNIIATYVWIWVAQDRVVPHYFYFTNTAIIVLLIVGGAWIEIQNLRAGGTRVAEMAGGRRIQPNTRDQRERRLLNVVEEMALAAGVVMPAVYVLEHSDGINAFAAGHDRQDVALAVTQGAMQRLTRDELQGVIAHEFSHILNGDMALNIRLLGLVFGLQMVADFGHWLLNHTPRRQYGERNHGFALIWFAAGMTLLLLGYLGEWCGRLLRASLSRQREYLADASAVQFTRQVEGIGGALRKIGGLGRQINPRNAEAGSFVIHPSSDRLSHFYLGPVNQAAVNRWLATHPPLARRLEKLYGRSVTYLAATIINDGIGATADLPPLSYQVTNFSDARRIHETLNPVAGLIQSSPEVPDFAAQIGQPGPAQQRFAQRMLATDQADQASTVSLPLILKAAHEPYTARALVYAMLWAEQGEVRDQQALDVAVSLAPPARSEIERYRDMLNTYPASLRLPLLDVCTPALRLMAKQYLESFLQTVQRVIEADQRLSLTEFMFQTLLQQRLAASPQLGPNKRYASYASLQSEIACVLHLLAYVAAPGRSTRNVPHNQAICQQAVHQGLAVLALKPIAIDSGGGIAYPQISASIQRIRQLAPLRKPAFLQACVETALVASSPYQHQRQLTMVAAEFLRTLCAAIDTPLPPQVSIQFAEADALCR</sequence>
<protein>
    <submittedName>
        <fullName evidence="13">Peptidase</fullName>
    </submittedName>
</protein>
<dbReference type="GO" id="GO:0046872">
    <property type="term" value="F:metal ion binding"/>
    <property type="evidence" value="ECO:0007669"/>
    <property type="project" value="UniProtKB-KW"/>
</dbReference>
<dbReference type="GO" id="GO:0004222">
    <property type="term" value="F:metalloendopeptidase activity"/>
    <property type="evidence" value="ECO:0007669"/>
    <property type="project" value="InterPro"/>
</dbReference>
<accession>A0A368L206</accession>
<keyword evidence="4 11" id="KW-0812">Transmembrane</keyword>
<keyword evidence="9" id="KW-0482">Metalloprotease</keyword>
<keyword evidence="7" id="KW-0862">Zinc</keyword>
<dbReference type="PANTHER" id="PTHR43221">
    <property type="entry name" value="PROTEASE HTPX"/>
    <property type="match status" value="1"/>
</dbReference>
<feature type="transmembrane region" description="Helical" evidence="11">
    <location>
        <begin position="180"/>
        <end position="200"/>
    </location>
</feature>
<evidence type="ECO:0000313" key="14">
    <source>
        <dbReference type="Proteomes" id="UP000252357"/>
    </source>
</evidence>
<keyword evidence="10 11" id="KW-0472">Membrane</keyword>
<feature type="domain" description="Peptidase M48" evidence="12">
    <location>
        <begin position="99"/>
        <end position="331"/>
    </location>
</feature>
<keyword evidence="2" id="KW-1003">Cell membrane</keyword>
<proteinExistence type="predicted"/>
<evidence type="ECO:0000256" key="8">
    <source>
        <dbReference type="ARBA" id="ARBA00022989"/>
    </source>
</evidence>
<dbReference type="CDD" id="cd07340">
    <property type="entry name" value="M48B_Htpx_like"/>
    <property type="match status" value="1"/>
</dbReference>
<dbReference type="Pfam" id="PF01435">
    <property type="entry name" value="Peptidase_M48"/>
    <property type="match status" value="1"/>
</dbReference>
<organism evidence="13 14">
    <name type="scientific">Parvibium lacunae</name>
    <dbReference type="NCBI Taxonomy" id="1888893"/>
    <lineage>
        <taxon>Bacteria</taxon>
        <taxon>Pseudomonadati</taxon>
        <taxon>Pseudomonadota</taxon>
        <taxon>Betaproteobacteria</taxon>
        <taxon>Burkholderiales</taxon>
        <taxon>Alcaligenaceae</taxon>
        <taxon>Parvibium</taxon>
    </lineage>
</organism>
<evidence type="ECO:0000256" key="4">
    <source>
        <dbReference type="ARBA" id="ARBA00022692"/>
    </source>
</evidence>
<keyword evidence="5" id="KW-0479">Metal-binding</keyword>
<dbReference type="Gene3D" id="3.30.2010.10">
    <property type="entry name" value="Metalloproteases ('zincins'), catalytic domain"/>
    <property type="match status" value="1"/>
</dbReference>
<comment type="cofactor">
    <cofactor evidence="1">
        <name>Zn(2+)</name>
        <dbReference type="ChEBI" id="CHEBI:29105"/>
    </cofactor>
</comment>
<keyword evidence="6" id="KW-0378">Hydrolase</keyword>
<dbReference type="InterPro" id="IPR050083">
    <property type="entry name" value="HtpX_protease"/>
</dbReference>
<evidence type="ECO:0000256" key="5">
    <source>
        <dbReference type="ARBA" id="ARBA00022723"/>
    </source>
</evidence>
<keyword evidence="8 11" id="KW-1133">Transmembrane helix</keyword>
<feature type="transmembrane region" description="Helical" evidence="11">
    <location>
        <begin position="212"/>
        <end position="233"/>
    </location>
</feature>
<evidence type="ECO:0000256" key="9">
    <source>
        <dbReference type="ARBA" id="ARBA00023049"/>
    </source>
</evidence>
<dbReference type="EMBL" id="QPGB01000003">
    <property type="protein sequence ID" value="RCS57542.1"/>
    <property type="molecule type" value="Genomic_DNA"/>
</dbReference>
<evidence type="ECO:0000256" key="11">
    <source>
        <dbReference type="SAM" id="Phobius"/>
    </source>
</evidence>
<dbReference type="PANTHER" id="PTHR43221:SF2">
    <property type="entry name" value="PROTEASE HTPX HOMOLOG"/>
    <property type="match status" value="1"/>
</dbReference>
<evidence type="ECO:0000256" key="6">
    <source>
        <dbReference type="ARBA" id="ARBA00022801"/>
    </source>
</evidence>
<evidence type="ECO:0000259" key="12">
    <source>
        <dbReference type="Pfam" id="PF01435"/>
    </source>
</evidence>
<gene>
    <name evidence="13" type="ORF">DU000_08860</name>
</gene>
<feature type="transmembrane region" description="Helical" evidence="11">
    <location>
        <begin position="17"/>
        <end position="41"/>
    </location>
</feature>